<dbReference type="AlphaFoldDB" id="A0AAE1A5H9"/>
<reference evidence="1" key="1">
    <citation type="journal article" date="2023" name="G3 (Bethesda)">
        <title>A reference genome for the long-term kleptoplast-retaining sea slug Elysia crispata morphotype clarki.</title>
        <authorList>
            <person name="Eastman K.E."/>
            <person name="Pendleton A.L."/>
            <person name="Shaikh M.A."/>
            <person name="Suttiyut T."/>
            <person name="Ogas R."/>
            <person name="Tomko P."/>
            <person name="Gavelis G."/>
            <person name="Widhalm J.R."/>
            <person name="Wisecaver J.H."/>
        </authorList>
    </citation>
    <scope>NUCLEOTIDE SEQUENCE</scope>
    <source>
        <strain evidence="1">ECLA1</strain>
    </source>
</reference>
<accession>A0AAE1A5H9</accession>
<comment type="caution">
    <text evidence="1">The sequence shown here is derived from an EMBL/GenBank/DDBJ whole genome shotgun (WGS) entry which is preliminary data.</text>
</comment>
<keyword evidence="2" id="KW-1185">Reference proteome</keyword>
<evidence type="ECO:0000313" key="1">
    <source>
        <dbReference type="EMBL" id="KAK3781041.1"/>
    </source>
</evidence>
<sequence>MVIVDRQALWSTGRSLASGDKLLTCSCLLEVEWLTLIWGIFSSGCPLLLKAIDKIVYCDNLMLVLFSIEFQERRATSRLDGTRFQPKCQSTRPREMKFYEAHVFSLGAPCVESQKYPTLKKSIDLKQESPFVTE</sequence>
<evidence type="ECO:0000313" key="2">
    <source>
        <dbReference type="Proteomes" id="UP001283361"/>
    </source>
</evidence>
<dbReference type="Proteomes" id="UP001283361">
    <property type="component" value="Unassembled WGS sequence"/>
</dbReference>
<name>A0AAE1A5H9_9GAST</name>
<proteinExistence type="predicted"/>
<dbReference type="EMBL" id="JAWDGP010002673">
    <property type="protein sequence ID" value="KAK3781041.1"/>
    <property type="molecule type" value="Genomic_DNA"/>
</dbReference>
<protein>
    <submittedName>
        <fullName evidence="1">Uncharacterized protein</fullName>
    </submittedName>
</protein>
<gene>
    <name evidence="1" type="ORF">RRG08_046345</name>
</gene>
<organism evidence="1 2">
    <name type="scientific">Elysia crispata</name>
    <name type="common">lettuce slug</name>
    <dbReference type="NCBI Taxonomy" id="231223"/>
    <lineage>
        <taxon>Eukaryota</taxon>
        <taxon>Metazoa</taxon>
        <taxon>Spiralia</taxon>
        <taxon>Lophotrochozoa</taxon>
        <taxon>Mollusca</taxon>
        <taxon>Gastropoda</taxon>
        <taxon>Heterobranchia</taxon>
        <taxon>Euthyneura</taxon>
        <taxon>Panpulmonata</taxon>
        <taxon>Sacoglossa</taxon>
        <taxon>Placobranchoidea</taxon>
        <taxon>Plakobranchidae</taxon>
        <taxon>Elysia</taxon>
    </lineage>
</organism>